<evidence type="ECO:0000313" key="2">
    <source>
        <dbReference type="EMBL" id="GMF53183.1"/>
    </source>
</evidence>
<dbReference type="EMBL" id="BSXT01003245">
    <property type="protein sequence ID" value="GMF53183.1"/>
    <property type="molecule type" value="Genomic_DNA"/>
</dbReference>
<protein>
    <submittedName>
        <fullName evidence="2">Unnamed protein product</fullName>
    </submittedName>
</protein>
<reference evidence="2" key="1">
    <citation type="submission" date="2023-04" db="EMBL/GenBank/DDBJ databases">
        <title>Phytophthora fragariaefolia NBRC 109709.</title>
        <authorList>
            <person name="Ichikawa N."/>
            <person name="Sato H."/>
            <person name="Tonouchi N."/>
        </authorList>
    </citation>
    <scope>NUCLEOTIDE SEQUENCE</scope>
    <source>
        <strain evidence="2">NBRC 109709</strain>
    </source>
</reference>
<keyword evidence="3" id="KW-1185">Reference proteome</keyword>
<feature type="signal peptide" evidence="1">
    <location>
        <begin position="1"/>
        <end position="22"/>
    </location>
</feature>
<name>A0A9W7D3U8_9STRA</name>
<organism evidence="2 3">
    <name type="scientific">Phytophthora fragariaefolia</name>
    <dbReference type="NCBI Taxonomy" id="1490495"/>
    <lineage>
        <taxon>Eukaryota</taxon>
        <taxon>Sar</taxon>
        <taxon>Stramenopiles</taxon>
        <taxon>Oomycota</taxon>
        <taxon>Peronosporomycetes</taxon>
        <taxon>Peronosporales</taxon>
        <taxon>Peronosporaceae</taxon>
        <taxon>Phytophthora</taxon>
    </lineage>
</organism>
<evidence type="ECO:0000256" key="1">
    <source>
        <dbReference type="SAM" id="SignalP"/>
    </source>
</evidence>
<proteinExistence type="predicted"/>
<keyword evidence="1" id="KW-0732">Signal</keyword>
<comment type="caution">
    <text evidence="2">The sequence shown here is derived from an EMBL/GenBank/DDBJ whole genome shotgun (WGS) entry which is preliminary data.</text>
</comment>
<gene>
    <name evidence="2" type="ORF">Pfra01_002192400</name>
</gene>
<evidence type="ECO:0000313" key="3">
    <source>
        <dbReference type="Proteomes" id="UP001165121"/>
    </source>
</evidence>
<accession>A0A9W7D3U8</accession>
<sequence>MGLAALPLLLVLALVLPASSVGQRRLSEGLDAGLGEGQVVQHPPPFFIVDGLDFQSMALAYLQEQGVNTSIEAQSWMHEHGYASLRAMLDDESLYKVAEEALFDCGLTSPRTESQPVPTNSSFRTSGYTLDGPCEVWLDDTKVAAGRNCHTEFPHGQHEIDYSVCGDACTLWWYWLGIKYVEGTYSWQVYKNCVGLSRNATA</sequence>
<dbReference type="OrthoDB" id="119163at2759"/>
<dbReference type="Proteomes" id="UP001165121">
    <property type="component" value="Unassembled WGS sequence"/>
</dbReference>
<feature type="chain" id="PRO_5040912637" evidence="1">
    <location>
        <begin position="23"/>
        <end position="202"/>
    </location>
</feature>
<dbReference type="AlphaFoldDB" id="A0A9W7D3U8"/>